<dbReference type="EMBL" id="JAWDGP010001801">
    <property type="protein sequence ID" value="KAK3788078.1"/>
    <property type="molecule type" value="Genomic_DNA"/>
</dbReference>
<protein>
    <submittedName>
        <fullName evidence="1">Uncharacterized protein</fullName>
    </submittedName>
</protein>
<comment type="caution">
    <text evidence="1">The sequence shown here is derived from an EMBL/GenBank/DDBJ whole genome shotgun (WGS) entry which is preliminary data.</text>
</comment>
<evidence type="ECO:0000313" key="2">
    <source>
        <dbReference type="Proteomes" id="UP001283361"/>
    </source>
</evidence>
<organism evidence="1 2">
    <name type="scientific">Elysia crispata</name>
    <name type="common">lettuce slug</name>
    <dbReference type="NCBI Taxonomy" id="231223"/>
    <lineage>
        <taxon>Eukaryota</taxon>
        <taxon>Metazoa</taxon>
        <taxon>Spiralia</taxon>
        <taxon>Lophotrochozoa</taxon>
        <taxon>Mollusca</taxon>
        <taxon>Gastropoda</taxon>
        <taxon>Heterobranchia</taxon>
        <taxon>Euthyneura</taxon>
        <taxon>Panpulmonata</taxon>
        <taxon>Sacoglossa</taxon>
        <taxon>Placobranchoidea</taxon>
        <taxon>Plakobranchidae</taxon>
        <taxon>Elysia</taxon>
    </lineage>
</organism>
<name>A0AAE1AI36_9GAST</name>
<dbReference type="Proteomes" id="UP001283361">
    <property type="component" value="Unassembled WGS sequence"/>
</dbReference>
<sequence>MSREPEDFGYNEVLGDIYSFPGFPMVCTVYNGLPVVRSPSSFRLTTVYPTWPEIFDDTKKPSGVSFTLGVCLCVKPKRVFFPVSAVFCSSFQTLSEKSYRFVV</sequence>
<proteinExistence type="predicted"/>
<dbReference type="AlphaFoldDB" id="A0AAE1AI36"/>
<gene>
    <name evidence="1" type="ORF">RRG08_052318</name>
</gene>
<reference evidence="1" key="1">
    <citation type="journal article" date="2023" name="G3 (Bethesda)">
        <title>A reference genome for the long-term kleptoplast-retaining sea slug Elysia crispata morphotype clarki.</title>
        <authorList>
            <person name="Eastman K.E."/>
            <person name="Pendleton A.L."/>
            <person name="Shaikh M.A."/>
            <person name="Suttiyut T."/>
            <person name="Ogas R."/>
            <person name="Tomko P."/>
            <person name="Gavelis G."/>
            <person name="Widhalm J.R."/>
            <person name="Wisecaver J.H."/>
        </authorList>
    </citation>
    <scope>NUCLEOTIDE SEQUENCE</scope>
    <source>
        <strain evidence="1">ECLA1</strain>
    </source>
</reference>
<accession>A0AAE1AI36</accession>
<keyword evidence="2" id="KW-1185">Reference proteome</keyword>
<evidence type="ECO:0000313" key="1">
    <source>
        <dbReference type="EMBL" id="KAK3788078.1"/>
    </source>
</evidence>